<proteinExistence type="predicted"/>
<gene>
    <name evidence="2" type="ORF">LCGC14_2131630</name>
</gene>
<feature type="domain" description="Guanylate cyclase" evidence="1">
    <location>
        <begin position="1"/>
        <end position="46"/>
    </location>
</feature>
<dbReference type="AlphaFoldDB" id="A0A0F9GED3"/>
<reference evidence="2" key="1">
    <citation type="journal article" date="2015" name="Nature">
        <title>Complex archaea that bridge the gap between prokaryotes and eukaryotes.</title>
        <authorList>
            <person name="Spang A."/>
            <person name="Saw J.H."/>
            <person name="Jorgensen S.L."/>
            <person name="Zaremba-Niedzwiedzka K."/>
            <person name="Martijn J."/>
            <person name="Lind A.E."/>
            <person name="van Eijk R."/>
            <person name="Schleper C."/>
            <person name="Guy L."/>
            <person name="Ettema T.J."/>
        </authorList>
    </citation>
    <scope>NUCLEOTIDE SEQUENCE</scope>
</reference>
<accession>A0A0F9GED3</accession>
<dbReference type="InterPro" id="IPR001054">
    <property type="entry name" value="A/G_cyclase"/>
</dbReference>
<dbReference type="Gene3D" id="3.30.70.1230">
    <property type="entry name" value="Nucleotide cyclase"/>
    <property type="match status" value="1"/>
</dbReference>
<dbReference type="SUPFAM" id="SSF55073">
    <property type="entry name" value="Nucleotide cyclase"/>
    <property type="match status" value="1"/>
</dbReference>
<dbReference type="PROSITE" id="PS50125">
    <property type="entry name" value="GUANYLATE_CYCLASE_2"/>
    <property type="match status" value="1"/>
</dbReference>
<sequence length="94" mass="10478">KALKRYNSFREEKLRIIVRIGAHCGDIVRKGNDVLGNTVNIASRLESSAPGGSIYISHVVNEEIKQYIISRNVGPVSVEGIEKPIKYWKKKGGK</sequence>
<dbReference type="GO" id="GO:0035556">
    <property type="term" value="P:intracellular signal transduction"/>
    <property type="evidence" value="ECO:0007669"/>
    <property type="project" value="InterPro"/>
</dbReference>
<dbReference type="EMBL" id="LAZR01026754">
    <property type="protein sequence ID" value="KKL67775.1"/>
    <property type="molecule type" value="Genomic_DNA"/>
</dbReference>
<comment type="caution">
    <text evidence="2">The sequence shown here is derived from an EMBL/GenBank/DDBJ whole genome shotgun (WGS) entry which is preliminary data.</text>
</comment>
<dbReference type="CDD" id="cd07302">
    <property type="entry name" value="CHD"/>
    <property type="match status" value="1"/>
</dbReference>
<evidence type="ECO:0000313" key="2">
    <source>
        <dbReference type="EMBL" id="KKL67775.1"/>
    </source>
</evidence>
<feature type="non-terminal residue" evidence="2">
    <location>
        <position position="1"/>
    </location>
</feature>
<name>A0A0F9GED3_9ZZZZ</name>
<organism evidence="2">
    <name type="scientific">marine sediment metagenome</name>
    <dbReference type="NCBI Taxonomy" id="412755"/>
    <lineage>
        <taxon>unclassified sequences</taxon>
        <taxon>metagenomes</taxon>
        <taxon>ecological metagenomes</taxon>
    </lineage>
</organism>
<dbReference type="GO" id="GO:0009190">
    <property type="term" value="P:cyclic nucleotide biosynthetic process"/>
    <property type="evidence" value="ECO:0007669"/>
    <property type="project" value="InterPro"/>
</dbReference>
<dbReference type="InterPro" id="IPR029787">
    <property type="entry name" value="Nucleotide_cyclase"/>
</dbReference>
<evidence type="ECO:0000259" key="1">
    <source>
        <dbReference type="PROSITE" id="PS50125"/>
    </source>
</evidence>
<protein>
    <recommendedName>
        <fullName evidence="1">Guanylate cyclase domain-containing protein</fullName>
    </recommendedName>
</protein>
<dbReference type="Pfam" id="PF00211">
    <property type="entry name" value="Guanylate_cyc"/>
    <property type="match status" value="1"/>
</dbReference>